<protein>
    <submittedName>
        <fullName evidence="2">Uncharacterized protein</fullName>
    </submittedName>
</protein>
<sequence length="127" mass="13802">MQLTSAEWRLSGQIMDLWTAMAENAEPSTKEIEWPRFQHGKNLSTPGLIFENLTVSGTINYTRCDLWIQVNRMLAASNVTATGTQAKVNGSPMSSPSSTPRNGATSLLSQTRDLLALSVLVMGLAAF</sequence>
<dbReference type="AlphaFoldDB" id="A0A9W9WSA7"/>
<reference evidence="2" key="2">
    <citation type="journal article" date="2023" name="IMA Fungus">
        <title>Comparative genomic study of the Penicillium genus elucidates a diverse pangenome and 15 lateral gene transfer events.</title>
        <authorList>
            <person name="Petersen C."/>
            <person name="Sorensen T."/>
            <person name="Nielsen M.R."/>
            <person name="Sondergaard T.E."/>
            <person name="Sorensen J.L."/>
            <person name="Fitzpatrick D.A."/>
            <person name="Frisvad J.C."/>
            <person name="Nielsen K.L."/>
        </authorList>
    </citation>
    <scope>NUCLEOTIDE SEQUENCE</scope>
    <source>
        <strain evidence="2">IBT 17660</strain>
    </source>
</reference>
<feature type="region of interest" description="Disordered" evidence="1">
    <location>
        <begin position="85"/>
        <end position="105"/>
    </location>
</feature>
<proteinExistence type="predicted"/>
<evidence type="ECO:0000313" key="3">
    <source>
        <dbReference type="Proteomes" id="UP001147760"/>
    </source>
</evidence>
<evidence type="ECO:0000313" key="2">
    <source>
        <dbReference type="EMBL" id="KAJ5472740.1"/>
    </source>
</evidence>
<dbReference type="OrthoDB" id="408631at2759"/>
<accession>A0A9W9WSA7</accession>
<name>A0A9W9WSA7_9EURO</name>
<gene>
    <name evidence="2" type="ORF">N7530_006741</name>
</gene>
<dbReference type="Proteomes" id="UP001147760">
    <property type="component" value="Unassembled WGS sequence"/>
</dbReference>
<reference evidence="2" key="1">
    <citation type="submission" date="2022-12" db="EMBL/GenBank/DDBJ databases">
        <authorList>
            <person name="Petersen C."/>
        </authorList>
    </citation>
    <scope>NUCLEOTIDE SEQUENCE</scope>
    <source>
        <strain evidence="2">IBT 17660</strain>
    </source>
</reference>
<dbReference type="EMBL" id="JAPWDO010000004">
    <property type="protein sequence ID" value="KAJ5472740.1"/>
    <property type="molecule type" value="Genomic_DNA"/>
</dbReference>
<organism evidence="2 3">
    <name type="scientific">Penicillium desertorum</name>
    <dbReference type="NCBI Taxonomy" id="1303715"/>
    <lineage>
        <taxon>Eukaryota</taxon>
        <taxon>Fungi</taxon>
        <taxon>Dikarya</taxon>
        <taxon>Ascomycota</taxon>
        <taxon>Pezizomycotina</taxon>
        <taxon>Eurotiomycetes</taxon>
        <taxon>Eurotiomycetidae</taxon>
        <taxon>Eurotiales</taxon>
        <taxon>Aspergillaceae</taxon>
        <taxon>Penicillium</taxon>
    </lineage>
</organism>
<comment type="caution">
    <text evidence="2">The sequence shown here is derived from an EMBL/GenBank/DDBJ whole genome shotgun (WGS) entry which is preliminary data.</text>
</comment>
<keyword evidence="3" id="KW-1185">Reference proteome</keyword>
<evidence type="ECO:0000256" key="1">
    <source>
        <dbReference type="SAM" id="MobiDB-lite"/>
    </source>
</evidence>